<proteinExistence type="predicted"/>
<dbReference type="PANTHER" id="PTHR24567">
    <property type="entry name" value="CRP FAMILY TRANSCRIPTIONAL REGULATORY PROTEIN"/>
    <property type="match status" value="1"/>
</dbReference>
<dbReference type="GO" id="GO:0003677">
    <property type="term" value="F:DNA binding"/>
    <property type="evidence" value="ECO:0007669"/>
    <property type="project" value="UniProtKB-KW"/>
</dbReference>
<dbReference type="InterPro" id="IPR036388">
    <property type="entry name" value="WH-like_DNA-bd_sf"/>
</dbReference>
<evidence type="ECO:0000256" key="1">
    <source>
        <dbReference type="ARBA" id="ARBA00023015"/>
    </source>
</evidence>
<dbReference type="AlphaFoldDB" id="A0A6N4DZU2"/>
<dbReference type="GO" id="GO:0003700">
    <property type="term" value="F:DNA-binding transcription factor activity"/>
    <property type="evidence" value="ECO:0007669"/>
    <property type="project" value="TreeGrafter"/>
</dbReference>
<dbReference type="Pfam" id="PF13545">
    <property type="entry name" value="HTH_Crp_2"/>
    <property type="match status" value="1"/>
</dbReference>
<dbReference type="SMART" id="SM00100">
    <property type="entry name" value="cNMP"/>
    <property type="match status" value="1"/>
</dbReference>
<keyword evidence="2" id="KW-0238">DNA-binding</keyword>
<evidence type="ECO:0000259" key="4">
    <source>
        <dbReference type="PROSITE" id="PS50042"/>
    </source>
</evidence>
<dbReference type="InterPro" id="IPR018490">
    <property type="entry name" value="cNMP-bd_dom_sf"/>
</dbReference>
<evidence type="ECO:0000256" key="2">
    <source>
        <dbReference type="ARBA" id="ARBA00023125"/>
    </source>
</evidence>
<evidence type="ECO:0000259" key="5">
    <source>
        <dbReference type="PROSITE" id="PS51063"/>
    </source>
</evidence>
<dbReference type="InterPro" id="IPR012318">
    <property type="entry name" value="HTH_CRP"/>
</dbReference>
<keyword evidence="1" id="KW-0805">Transcription regulation</keyword>
<dbReference type="Pfam" id="PF00027">
    <property type="entry name" value="cNMP_binding"/>
    <property type="match status" value="1"/>
</dbReference>
<dbReference type="InterPro" id="IPR000595">
    <property type="entry name" value="cNMP-bd_dom"/>
</dbReference>
<dbReference type="EMBL" id="PQCO01000147">
    <property type="protein sequence ID" value="PUE03831.1"/>
    <property type="molecule type" value="Genomic_DNA"/>
</dbReference>
<evidence type="ECO:0000256" key="3">
    <source>
        <dbReference type="ARBA" id="ARBA00023163"/>
    </source>
</evidence>
<dbReference type="InterPro" id="IPR050397">
    <property type="entry name" value="Env_Response_Regulators"/>
</dbReference>
<evidence type="ECO:0000313" key="6">
    <source>
        <dbReference type="EMBL" id="PUE03831.1"/>
    </source>
</evidence>
<reference evidence="6 7" key="1">
    <citation type="submission" date="2018-01" db="EMBL/GenBank/DDBJ databases">
        <title>Novel co-symbiosis in the lucinid bivalve Phacoides pectinatus.</title>
        <authorList>
            <person name="Lim S.J."/>
            <person name="Davis B.G."/>
            <person name="Gill D.E."/>
            <person name="Engel A.S."/>
            <person name="Anderson L.C."/>
            <person name="Campbell B.J."/>
        </authorList>
    </citation>
    <scope>NUCLEOTIDE SEQUENCE [LARGE SCALE GENOMIC DNA]</scope>
    <source>
        <strain evidence="6">N3_P5</strain>
    </source>
</reference>
<organism evidence="6 7">
    <name type="scientific">Candidatus Sedimenticola endophacoides</name>
    <dbReference type="NCBI Taxonomy" id="2548426"/>
    <lineage>
        <taxon>Bacteria</taxon>
        <taxon>Pseudomonadati</taxon>
        <taxon>Pseudomonadota</taxon>
        <taxon>Gammaproteobacteria</taxon>
        <taxon>Chromatiales</taxon>
        <taxon>Sedimenticolaceae</taxon>
        <taxon>Sedimenticola</taxon>
    </lineage>
</organism>
<name>A0A6N4DZU2_9GAMM</name>
<dbReference type="SMART" id="SM00419">
    <property type="entry name" value="HTH_CRP"/>
    <property type="match status" value="1"/>
</dbReference>
<dbReference type="SUPFAM" id="SSF51206">
    <property type="entry name" value="cAMP-binding domain-like"/>
    <property type="match status" value="1"/>
</dbReference>
<dbReference type="Gene3D" id="1.10.10.10">
    <property type="entry name" value="Winged helix-like DNA-binding domain superfamily/Winged helix DNA-binding domain"/>
    <property type="match status" value="1"/>
</dbReference>
<accession>A0A6N4DZU2</accession>
<dbReference type="CDD" id="cd00038">
    <property type="entry name" value="CAP_ED"/>
    <property type="match status" value="1"/>
</dbReference>
<dbReference type="PANTHER" id="PTHR24567:SF68">
    <property type="entry name" value="DNA-BINDING TRANSCRIPTIONAL DUAL REGULATOR CRP"/>
    <property type="match status" value="1"/>
</dbReference>
<evidence type="ECO:0000313" key="7">
    <source>
        <dbReference type="Proteomes" id="UP000250928"/>
    </source>
</evidence>
<protein>
    <submittedName>
        <fullName evidence="6">Crp/Fnr family transcriptional regulator</fullName>
    </submittedName>
</protein>
<sequence length="253" mass="28120">MLWGVYDAPGRGRPGLTGGEDMGDLRSIIRRIHLFADLDEGDQARLEEGARHLKLKKGASLFHCGDEADGFYYVIQGCVKLTLFAPGGGEKVVEIIREGMTFGEAVMFAGKPYPVTSQAVSETHLLFLSRDPVLRCIEQRPGFALRMLTGISRRMHGLVHDIETYSLCSALQRVVGYLLNEIEPEGAHESICALRLPTNKSVLASRLNLTPETLSRVLRNLSEKSLIEVSGRQVVIRDIRRFVQFAEQSGRLL</sequence>
<gene>
    <name evidence="6" type="ORF">C3L24_04065</name>
</gene>
<dbReference type="PROSITE" id="PS51063">
    <property type="entry name" value="HTH_CRP_2"/>
    <property type="match status" value="1"/>
</dbReference>
<dbReference type="InterPro" id="IPR036390">
    <property type="entry name" value="WH_DNA-bd_sf"/>
</dbReference>
<comment type="caution">
    <text evidence="6">The sequence shown here is derived from an EMBL/GenBank/DDBJ whole genome shotgun (WGS) entry which is preliminary data.</text>
</comment>
<dbReference type="GO" id="GO:0005829">
    <property type="term" value="C:cytosol"/>
    <property type="evidence" value="ECO:0007669"/>
    <property type="project" value="TreeGrafter"/>
</dbReference>
<feature type="domain" description="Cyclic nucleotide-binding" evidence="4">
    <location>
        <begin position="34"/>
        <end position="137"/>
    </location>
</feature>
<dbReference type="Proteomes" id="UP000250928">
    <property type="component" value="Unassembled WGS sequence"/>
</dbReference>
<feature type="domain" description="HTH crp-type" evidence="5">
    <location>
        <begin position="168"/>
        <end position="240"/>
    </location>
</feature>
<dbReference type="PROSITE" id="PS50042">
    <property type="entry name" value="CNMP_BINDING_3"/>
    <property type="match status" value="1"/>
</dbReference>
<dbReference type="InterPro" id="IPR014710">
    <property type="entry name" value="RmlC-like_jellyroll"/>
</dbReference>
<keyword evidence="3" id="KW-0804">Transcription</keyword>
<dbReference type="SUPFAM" id="SSF46785">
    <property type="entry name" value="Winged helix' DNA-binding domain"/>
    <property type="match status" value="1"/>
</dbReference>
<dbReference type="Gene3D" id="2.60.120.10">
    <property type="entry name" value="Jelly Rolls"/>
    <property type="match status" value="1"/>
</dbReference>